<evidence type="ECO:0000256" key="1">
    <source>
        <dbReference type="SAM" id="SignalP"/>
    </source>
</evidence>
<keyword evidence="3" id="KW-1185">Reference proteome</keyword>
<dbReference type="STRING" id="51642.NSMM_330056"/>
<proteinExistence type="predicted"/>
<dbReference type="RefSeq" id="WP_090284977.1">
    <property type="nucleotide sequence ID" value="NZ_FMWO01000040.1"/>
</dbReference>
<keyword evidence="1" id="KW-0732">Signal</keyword>
<dbReference type="Proteomes" id="UP000198729">
    <property type="component" value="Unassembled WGS sequence"/>
</dbReference>
<feature type="chain" id="PRO_5011775003" evidence="1">
    <location>
        <begin position="22"/>
        <end position="473"/>
    </location>
</feature>
<evidence type="ECO:0000313" key="2">
    <source>
        <dbReference type="EMBL" id="SCZ85036.1"/>
    </source>
</evidence>
<dbReference type="Pfam" id="PF06122">
    <property type="entry name" value="TraH"/>
    <property type="match status" value="1"/>
</dbReference>
<protein>
    <submittedName>
        <fullName evidence="2">Putative TraH family protein</fullName>
    </submittedName>
</protein>
<gene>
    <name evidence="2" type="ORF">NSMM_330056</name>
</gene>
<dbReference type="EMBL" id="FMWO01000040">
    <property type="protein sequence ID" value="SCZ85036.1"/>
    <property type="molecule type" value="Genomic_DNA"/>
</dbReference>
<dbReference type="AlphaFoldDB" id="A0A1G5SCV8"/>
<dbReference type="InterPro" id="IPR010927">
    <property type="entry name" value="T4SS_TraH"/>
</dbReference>
<accession>A0A1G5SCV8</accession>
<evidence type="ECO:0000313" key="3">
    <source>
        <dbReference type="Proteomes" id="UP000198729"/>
    </source>
</evidence>
<name>A0A1G5SCV8_9PROT</name>
<sequence>MIKARYLLALLLTLQGGPAFANISSDMQSWFDSMGAYSNITTPQAVQGQTGSFYTGGSLYMRTPVTSYQLGSLAAPTFRAGCGGIDIHAGSFSFINTQQFTALLRNIANNALGYAFMIAVQTISPDLADLMKSLQNAAQSANSLLNMNSCRAAEALIGMTSMPQMAQKAKEQVNAQSNGSSLINKFTDSLDGLSKWAGDFTTRKATLTETSQADPLLKNYLNPGNVAWKAMSNLNAPDHIKELMMSLVGTIIVRATGDAANTEPQVLSFGKILEFKDLVGNVSQSSKTIKVWRCTSTDCDNLFEDTITITPFAWRVREIIRKGTDKIYTRDPQGFTDTDTFFLTQSTTPLWKLLSMSATVPFSQAALDEYAEIIATEVSANFANTAIREMNKALVHAQGGQDPASTKSIEKLQEDAGKVRTEMAESISLAYQKGIGIAEQARNLQMINQTMMSAVSNDLRNSLSLFNSNIDLK</sequence>
<feature type="signal peptide" evidence="1">
    <location>
        <begin position="1"/>
        <end position="21"/>
    </location>
</feature>
<reference evidence="2 3" key="1">
    <citation type="submission" date="2016-10" db="EMBL/GenBank/DDBJ databases">
        <authorList>
            <person name="de Groot N.N."/>
        </authorList>
    </citation>
    <scope>NUCLEOTIDE SEQUENCE [LARGE SCALE GENOMIC DNA]</scope>
    <source>
        <strain evidence="2">1</strain>
    </source>
</reference>
<dbReference type="OrthoDB" id="9797479at2"/>
<organism evidence="2 3">
    <name type="scientific">Nitrosomonas mobilis</name>
    <dbReference type="NCBI Taxonomy" id="51642"/>
    <lineage>
        <taxon>Bacteria</taxon>
        <taxon>Pseudomonadati</taxon>
        <taxon>Pseudomonadota</taxon>
        <taxon>Betaproteobacteria</taxon>
        <taxon>Nitrosomonadales</taxon>
        <taxon>Nitrosomonadaceae</taxon>
        <taxon>Nitrosomonas</taxon>
    </lineage>
</organism>